<evidence type="ECO:0000313" key="7">
    <source>
        <dbReference type="EMBL" id="BBZ33735.1"/>
    </source>
</evidence>
<comment type="subcellular location">
    <subcellularLocation>
        <location evidence="1">Cell membrane</location>
        <topology evidence="1">Multi-pass membrane protein</topology>
    </subcellularLocation>
</comment>
<dbReference type="SUPFAM" id="SSF103473">
    <property type="entry name" value="MFS general substrate transporter"/>
    <property type="match status" value="2"/>
</dbReference>
<evidence type="ECO:0000256" key="3">
    <source>
        <dbReference type="ARBA" id="ARBA00022989"/>
    </source>
</evidence>
<feature type="transmembrane region" description="Helical" evidence="5">
    <location>
        <begin position="446"/>
        <end position="466"/>
    </location>
</feature>
<feature type="transmembrane region" description="Helical" evidence="5">
    <location>
        <begin position="232"/>
        <end position="256"/>
    </location>
</feature>
<feature type="transmembrane region" description="Helical" evidence="5">
    <location>
        <begin position="209"/>
        <end position="226"/>
    </location>
</feature>
<dbReference type="InterPro" id="IPR011701">
    <property type="entry name" value="MFS"/>
</dbReference>
<feature type="transmembrane region" description="Helical" evidence="5">
    <location>
        <begin position="276"/>
        <end position="296"/>
    </location>
</feature>
<keyword evidence="3 5" id="KW-1133">Transmembrane helix</keyword>
<accession>A0A7I7XWM4</accession>
<feature type="transmembrane region" description="Helical" evidence="5">
    <location>
        <begin position="177"/>
        <end position="197"/>
    </location>
</feature>
<feature type="transmembrane region" description="Helical" evidence="5">
    <location>
        <begin position="413"/>
        <end position="434"/>
    </location>
</feature>
<evidence type="ECO:0000256" key="1">
    <source>
        <dbReference type="ARBA" id="ARBA00004651"/>
    </source>
</evidence>
<evidence type="ECO:0000313" key="8">
    <source>
        <dbReference type="Proteomes" id="UP000466931"/>
    </source>
</evidence>
<dbReference type="Proteomes" id="UP000466931">
    <property type="component" value="Chromosome"/>
</dbReference>
<dbReference type="PANTHER" id="PTHR42718">
    <property type="entry name" value="MAJOR FACILITATOR SUPERFAMILY MULTIDRUG TRANSPORTER MFSC"/>
    <property type="match status" value="1"/>
</dbReference>
<reference evidence="7" key="2">
    <citation type="submission" date="2020-02" db="EMBL/GenBank/DDBJ databases">
        <authorList>
            <person name="Matsumoto Y."/>
            <person name="Motooka D."/>
            <person name="Nakamura S."/>
        </authorList>
    </citation>
    <scope>NUCLEOTIDE SEQUENCE</scope>
    <source>
        <strain evidence="7">JCM 13671</strain>
    </source>
</reference>
<protein>
    <submittedName>
        <fullName evidence="7">MFS transporter</fullName>
    </submittedName>
</protein>
<feature type="transmembrane region" description="Helical" evidence="5">
    <location>
        <begin position="308"/>
        <end position="332"/>
    </location>
</feature>
<proteinExistence type="predicted"/>
<dbReference type="PROSITE" id="PS50850">
    <property type="entry name" value="MFS"/>
    <property type="match status" value="1"/>
</dbReference>
<dbReference type="EMBL" id="AP022612">
    <property type="protein sequence ID" value="BBZ33735.1"/>
    <property type="molecule type" value="Genomic_DNA"/>
</dbReference>
<reference evidence="7" key="1">
    <citation type="journal article" date="2019" name="Emerg. Microbes Infect.">
        <title>Comprehensive subspecies identification of 175 nontuberculous mycobacteria species based on 7547 genomic profiles.</title>
        <authorList>
            <person name="Matsumoto Y."/>
            <person name="Kinjo T."/>
            <person name="Motooka D."/>
            <person name="Nabeya D."/>
            <person name="Jung N."/>
            <person name="Uechi K."/>
            <person name="Horii T."/>
            <person name="Iida T."/>
            <person name="Fujita J."/>
            <person name="Nakamura S."/>
        </authorList>
    </citation>
    <scope>NUCLEOTIDE SEQUENCE [LARGE SCALE GENOMIC DNA]</scope>
    <source>
        <strain evidence="7">JCM 13671</strain>
    </source>
</reference>
<evidence type="ECO:0000256" key="4">
    <source>
        <dbReference type="ARBA" id="ARBA00023136"/>
    </source>
</evidence>
<feature type="transmembrane region" description="Helical" evidence="5">
    <location>
        <begin position="88"/>
        <end position="105"/>
    </location>
</feature>
<dbReference type="InterPro" id="IPR036259">
    <property type="entry name" value="MFS_trans_sf"/>
</dbReference>
<feature type="transmembrane region" description="Helical" evidence="5">
    <location>
        <begin position="145"/>
        <end position="171"/>
    </location>
</feature>
<dbReference type="InterPro" id="IPR020846">
    <property type="entry name" value="MFS_dom"/>
</dbReference>
<keyword evidence="4 5" id="KW-0472">Membrane</keyword>
<dbReference type="GO" id="GO:0005886">
    <property type="term" value="C:plasma membrane"/>
    <property type="evidence" value="ECO:0007669"/>
    <property type="project" value="UniProtKB-SubCell"/>
</dbReference>
<dbReference type="Pfam" id="PF07690">
    <property type="entry name" value="MFS_1"/>
    <property type="match status" value="1"/>
</dbReference>
<organism evidence="7 8">
    <name type="scientific">Mycolicibacterium confluentis</name>
    <dbReference type="NCBI Taxonomy" id="28047"/>
    <lineage>
        <taxon>Bacteria</taxon>
        <taxon>Bacillati</taxon>
        <taxon>Actinomycetota</taxon>
        <taxon>Actinomycetes</taxon>
        <taxon>Mycobacteriales</taxon>
        <taxon>Mycobacteriaceae</taxon>
        <taxon>Mycolicibacterium</taxon>
    </lineage>
</organism>
<evidence type="ECO:0000259" key="6">
    <source>
        <dbReference type="PROSITE" id="PS50850"/>
    </source>
</evidence>
<evidence type="ECO:0000256" key="2">
    <source>
        <dbReference type="ARBA" id="ARBA00022692"/>
    </source>
</evidence>
<dbReference type="GO" id="GO:0022857">
    <property type="term" value="F:transmembrane transporter activity"/>
    <property type="evidence" value="ECO:0007669"/>
    <property type="project" value="InterPro"/>
</dbReference>
<dbReference type="RefSeq" id="WP_085151089.1">
    <property type="nucleotide sequence ID" value="NZ_AP022612.1"/>
</dbReference>
<sequence>MCAPRIIEGVTRTGERSSTAPLVLSLSVVALTVALLQTAVVPALGVMAEQLGVSSLAVSWAVTANLLAAAASTPLIGRFADLHNKKHVLLVVLGVVLVGSVLAAATSSLPLLILARVLQGVSFSLYPICVAILRDELPEGHVVRALAVLSGMLGFGGGVGLVVTGLLMGGSAGYHRVFWLTTAFTVLVIAIVVVMVPSRARDRAGTIDWWGALGLAAGLTVVLLAITQGNSWGWLSVPTLACATAGVVVLAGWWVWERRCAYPLVSVAMLTRRAMLMTNLATIFVGMGLYFGFLGMTQFVQMPREITGYGFSATVLTASIVFLLPGAFAGFVTATGSGWMIDRFGARPVLVTGAITGVIGFVVMALAHVAPWQVILAGVWINAYISLAYGALPALVVAGAEAGETGVATGVNAICRTVGSAVAAAVVAVLLGHVSPATGLPEDSSFTVIFFAGAGTAALATVLIALSGSRAKRVESPDAEVDSRAMNHEWG</sequence>
<feature type="transmembrane region" description="Helical" evidence="5">
    <location>
        <begin position="111"/>
        <end position="133"/>
    </location>
</feature>
<dbReference type="PANTHER" id="PTHR42718:SF49">
    <property type="entry name" value="EXPORT PROTEIN"/>
    <property type="match status" value="1"/>
</dbReference>
<dbReference type="OrthoDB" id="4484751at2"/>
<evidence type="ECO:0000256" key="5">
    <source>
        <dbReference type="SAM" id="Phobius"/>
    </source>
</evidence>
<keyword evidence="8" id="KW-1185">Reference proteome</keyword>
<feature type="transmembrane region" description="Helical" evidence="5">
    <location>
        <begin position="21"/>
        <end position="45"/>
    </location>
</feature>
<keyword evidence="2 5" id="KW-0812">Transmembrane</keyword>
<dbReference type="AlphaFoldDB" id="A0A7I7XWM4"/>
<feature type="transmembrane region" description="Helical" evidence="5">
    <location>
        <begin position="379"/>
        <end position="401"/>
    </location>
</feature>
<gene>
    <name evidence="7" type="ORF">MCNF_23400</name>
</gene>
<dbReference type="Gene3D" id="1.20.1250.20">
    <property type="entry name" value="MFS general substrate transporter like domains"/>
    <property type="match status" value="2"/>
</dbReference>
<feature type="transmembrane region" description="Helical" evidence="5">
    <location>
        <begin position="57"/>
        <end position="76"/>
    </location>
</feature>
<name>A0A7I7XWM4_9MYCO</name>
<feature type="domain" description="Major facilitator superfamily (MFS) profile" evidence="6">
    <location>
        <begin position="22"/>
        <end position="472"/>
    </location>
</feature>
<feature type="transmembrane region" description="Helical" evidence="5">
    <location>
        <begin position="344"/>
        <end position="367"/>
    </location>
</feature>